<dbReference type="STRING" id="59919.PMM1970"/>
<protein>
    <submittedName>
        <fullName evidence="1">Uncharacterized protein</fullName>
    </submittedName>
</protein>
<name>A8WII7_PROMP</name>
<dbReference type="Proteomes" id="UP000001026">
    <property type="component" value="Chromosome"/>
</dbReference>
<proteinExistence type="predicted"/>
<accession>A8WII7</accession>
<gene>
    <name evidence="1" type="ordered locus">PMM1970</name>
</gene>
<reference evidence="1 2" key="1">
    <citation type="journal article" date="2003" name="Nature">
        <title>Genome divergence in two Prochlorococcus ecotypes reflects oceanic niche differentiation.</title>
        <authorList>
            <person name="Rocap G."/>
            <person name="Larimer F.W."/>
            <person name="Lamerdin J.E."/>
            <person name="Malfatti S."/>
            <person name="Chain P."/>
            <person name="Ahlgren N.A."/>
            <person name="Arellano A."/>
            <person name="Coleman M."/>
            <person name="Hauser L."/>
            <person name="Hess W.R."/>
            <person name="Johnson Z.I."/>
            <person name="Land M.L."/>
            <person name="Lindell D."/>
            <person name="Post A.F."/>
            <person name="Regala W."/>
            <person name="Shah M."/>
            <person name="Shaw S.L."/>
            <person name="Steglich C."/>
            <person name="Sullivan M.B."/>
            <person name="Ting C.S."/>
            <person name="Tolonen A."/>
            <person name="Webb E.A."/>
            <person name="Zinser E.R."/>
            <person name="Chisholm S.W."/>
        </authorList>
    </citation>
    <scope>NUCLEOTIDE SEQUENCE [LARGE SCALE GENOMIC DNA]</scope>
    <source>
        <strain evidence="2">CCMP1986 / NIES-2087 / MED4</strain>
    </source>
</reference>
<dbReference type="AlphaFoldDB" id="A8WII7"/>
<organism evidence="1 2">
    <name type="scientific">Prochlorococcus marinus subsp. pastoris (strain CCMP1986 / NIES-2087 / MED4)</name>
    <dbReference type="NCBI Taxonomy" id="59919"/>
    <lineage>
        <taxon>Bacteria</taxon>
        <taxon>Bacillati</taxon>
        <taxon>Cyanobacteriota</taxon>
        <taxon>Cyanophyceae</taxon>
        <taxon>Synechococcales</taxon>
        <taxon>Prochlorococcaceae</taxon>
        <taxon>Prochlorococcus</taxon>
    </lineage>
</organism>
<dbReference type="KEGG" id="pmm:PMM1970"/>
<dbReference type="HOGENOM" id="CLU_180776_0_0_3"/>
<evidence type="ECO:0000313" key="1">
    <source>
        <dbReference type="EMBL" id="CAP16475.1"/>
    </source>
</evidence>
<evidence type="ECO:0000313" key="2">
    <source>
        <dbReference type="Proteomes" id="UP000001026"/>
    </source>
</evidence>
<dbReference type="EMBL" id="BX548174">
    <property type="protein sequence ID" value="CAP16475.1"/>
    <property type="molecule type" value="Genomic_DNA"/>
</dbReference>
<sequence length="73" mass="8850">MAFRCSTCGIRKIEENTRAAATMKEKIDWKKELLESGRFNDKFSRNLLENGAKNYMQEIYMGYMYNRWRKIRD</sequence>